<dbReference type="EMBL" id="CP035494">
    <property type="protein sequence ID" value="QAY59097.1"/>
    <property type="molecule type" value="Genomic_DNA"/>
</dbReference>
<dbReference type="Proteomes" id="UP000293995">
    <property type="component" value="Chromosome"/>
</dbReference>
<dbReference type="OrthoDB" id="9802318at2"/>
<dbReference type="InterPro" id="IPR013783">
    <property type="entry name" value="Ig-like_fold"/>
</dbReference>
<dbReference type="InterPro" id="IPR028994">
    <property type="entry name" value="Integrin_alpha_N"/>
</dbReference>
<dbReference type="PROSITE" id="PS50853">
    <property type="entry name" value="FN3"/>
    <property type="match status" value="2"/>
</dbReference>
<dbReference type="GO" id="GO:0004568">
    <property type="term" value="F:chitinase activity"/>
    <property type="evidence" value="ECO:0007669"/>
    <property type="project" value="InterPro"/>
</dbReference>
<dbReference type="AlphaFoldDB" id="A0A4P6EG31"/>
<dbReference type="SUPFAM" id="SSF49785">
    <property type="entry name" value="Galactose-binding domain-like"/>
    <property type="match status" value="1"/>
</dbReference>
<evidence type="ECO:0000313" key="4">
    <source>
        <dbReference type="EMBL" id="QAY59097.1"/>
    </source>
</evidence>
<dbReference type="InterPro" id="IPR041624">
    <property type="entry name" value="RGI_lyase"/>
</dbReference>
<dbReference type="SUPFAM" id="SSF49265">
    <property type="entry name" value="Fibronectin type III"/>
    <property type="match status" value="1"/>
</dbReference>
<organism evidence="4 5">
    <name type="scientific">Microbacterium protaetiae</name>
    <dbReference type="NCBI Taxonomy" id="2509458"/>
    <lineage>
        <taxon>Bacteria</taxon>
        <taxon>Bacillati</taxon>
        <taxon>Actinomycetota</taxon>
        <taxon>Actinomycetes</taxon>
        <taxon>Micrococcales</taxon>
        <taxon>Microbacteriaceae</taxon>
        <taxon>Microbacterium</taxon>
    </lineage>
</organism>
<keyword evidence="1" id="KW-0378">Hydrolase</keyword>
<dbReference type="PANTHER" id="PTHR43118:SF1">
    <property type="entry name" value="RHAMNOGALACTURONAN LYASE (EUROFUNG)"/>
    <property type="match status" value="1"/>
</dbReference>
<dbReference type="GO" id="GO:0006032">
    <property type="term" value="P:chitin catabolic process"/>
    <property type="evidence" value="ECO:0007669"/>
    <property type="project" value="InterPro"/>
</dbReference>
<accession>A0A4P6EG31</accession>
<dbReference type="Pfam" id="PF21348">
    <property type="entry name" value="RGL11_C"/>
    <property type="match status" value="1"/>
</dbReference>
<evidence type="ECO:0000313" key="5">
    <source>
        <dbReference type="Proteomes" id="UP000293995"/>
    </source>
</evidence>
<name>A0A4P6EG31_9MICO</name>
<dbReference type="Pfam" id="PF18370">
    <property type="entry name" value="RGI_lyase"/>
    <property type="match status" value="1"/>
</dbReference>
<dbReference type="SUPFAM" id="SSF81296">
    <property type="entry name" value="E set domains"/>
    <property type="match status" value="2"/>
</dbReference>
<dbReference type="SMART" id="SM00060">
    <property type="entry name" value="FN3"/>
    <property type="match status" value="2"/>
</dbReference>
<dbReference type="InterPro" id="IPR034641">
    <property type="entry name" value="RGL11"/>
</dbReference>
<dbReference type="CDD" id="cd00063">
    <property type="entry name" value="FN3"/>
    <property type="match status" value="1"/>
</dbReference>
<keyword evidence="5" id="KW-1185">Reference proteome</keyword>
<gene>
    <name evidence="4" type="ORF">ET475_03205</name>
</gene>
<sequence length="1170" mass="123647">MIEGDLVRDQHRRIRPLVAALTSVVVVTGGLALAGPAAAADDIDLAFDFGGPASPIADGWIGVNPGTTYSADAGYGFTVAPASNGFRDRGGDDAMKGDFTISANQSFAVDVPDGTYEVTVWAGDLIAGNTTSLDVEGTAYAGPRTNSGVINEKYFPAIEVTDGQLNVTVTGGDGRINGLTVQTPLAAPTALHAAVAASVPAVDLSWDAAADATGYAVYRADGDDLTEIGRTTGELAFRDTDVEIGESYDYAVATVKGARVSQPSERLTVDVIDASVAKPVVPTGVAASTVERNSITLTWDDAGDARQWKVYRSTRADIAYDLVGTVSAPTFTDDDVLTTRPYLYRIAAVNDGGVSERSAVFSTPVATTLVRQVEYLDRAPVAVKVDDGVYLSWRLLGLDDRKLGFNVYRDGVRVNDKPITDSTNLLDAGGTADSTYFVTALVDGAEVPATDEFAVHPDQFFDIPLDKPADDVLPDGQTVTYAPGDASVGDLDGDGQYELVFLWSPSISKDNSQSGYTGKVYMDAVELDGTKLWRIDLGVNIRAGAHYTQFVVFDLDGDGKAEVLFKTADGTVDGTGTVIGDKDADYRNASGYILDGPEYLTAFDGRTGAAIDTVDYDPGRGDVSAWGDSYGNRVDRFLAGVGYFDGEHPSAVFSRGYYTRTVITTWDLIDGKLVERWKFDSNDAGKQYEGQGNHQLVTADVDRDGLDEIVFGSMTIDDDGTPLYNTKLGHGDALHVGDFVTDRPGLEVFAVHEDVSGNGGIGATMRDAETGEVIWQTAATDDTGRGVAGDIDPTSPGAEAWNVGGNVWNSPTGSLKSEHGELLSTSIPAANFVINWDGDLSQEIFDHDYDEASAAGVPTISEWNPATQSSDQLLRMDGTLTNNTTKGNPSLQADLLGDWREEVVVRTDDGNALRVYTTTDVTDQRIPTLMHDSQYRQSVASQNSAYNQPPHTSYYLGAGMDEVPAASIAYTNAPSSAVAAAPSAATLSNTSGWASGLHDGTYDVDMNLWWGTPGSLFRLYENGALVATRLLDASGTSQSATVSFNGKKNGTYVYTGELVNAKGVTKTGSTTVKVTDAAPGKVVVSHDNWDGDGSFTATADLWWGTNATSYRFELDGEVVGSGDLVAASPNGQRASVSLTGVSRGTHTIVAVFANAAGETTSAPVTVKVTK</sequence>
<feature type="domain" description="Fibronectin type-III" evidence="3">
    <location>
        <begin position="281"/>
        <end position="370"/>
    </location>
</feature>
<dbReference type="CDD" id="cd10318">
    <property type="entry name" value="RGL11"/>
    <property type="match status" value="1"/>
</dbReference>
<dbReference type="InterPro" id="IPR003961">
    <property type="entry name" value="FN3_dom"/>
</dbReference>
<dbReference type="PANTHER" id="PTHR43118">
    <property type="entry name" value="RHAMNOGALACTURONAN LYASE (EUROFUNG)"/>
    <property type="match status" value="1"/>
</dbReference>
<keyword evidence="1" id="KW-0326">Glycosidase</keyword>
<protein>
    <recommendedName>
        <fullName evidence="3">Fibronectin type-III domain-containing protein</fullName>
    </recommendedName>
</protein>
<dbReference type="InterPro" id="IPR049033">
    <property type="entry name" value="AGA-YXIM_GBD"/>
</dbReference>
<keyword evidence="2" id="KW-0624">Polysaccharide degradation</keyword>
<dbReference type="InterPro" id="IPR049366">
    <property type="entry name" value="RGL11_C"/>
</dbReference>
<feature type="domain" description="Fibronectin type-III" evidence="3">
    <location>
        <begin position="187"/>
        <end position="274"/>
    </location>
</feature>
<dbReference type="InterPro" id="IPR036116">
    <property type="entry name" value="FN3_sf"/>
</dbReference>
<evidence type="ECO:0000256" key="1">
    <source>
        <dbReference type="ARBA" id="ARBA00023295"/>
    </source>
</evidence>
<dbReference type="InterPro" id="IPR014756">
    <property type="entry name" value="Ig_E-set"/>
</dbReference>
<keyword evidence="2" id="KW-0119">Carbohydrate metabolism</keyword>
<evidence type="ECO:0000256" key="2">
    <source>
        <dbReference type="ARBA" id="ARBA00023326"/>
    </source>
</evidence>
<dbReference type="SUPFAM" id="SSF69318">
    <property type="entry name" value="Integrin alpha N-terminal domain"/>
    <property type="match status" value="1"/>
</dbReference>
<dbReference type="Gene3D" id="2.60.40.10">
    <property type="entry name" value="Immunoglobulins"/>
    <property type="match status" value="5"/>
</dbReference>
<dbReference type="KEGG" id="mprt:ET475_03205"/>
<evidence type="ECO:0000259" key="3">
    <source>
        <dbReference type="PROSITE" id="PS50853"/>
    </source>
</evidence>
<proteinExistence type="predicted"/>
<dbReference type="InterPro" id="IPR008979">
    <property type="entry name" value="Galactose-bd-like_sf"/>
</dbReference>
<dbReference type="GO" id="GO:0000272">
    <property type="term" value="P:polysaccharide catabolic process"/>
    <property type="evidence" value="ECO:0007669"/>
    <property type="project" value="UniProtKB-KW"/>
</dbReference>
<dbReference type="Pfam" id="PF21254">
    <property type="entry name" value="AGA-YXIM_GBD"/>
    <property type="match status" value="1"/>
</dbReference>
<dbReference type="Gene3D" id="2.60.120.430">
    <property type="entry name" value="Galactose-binding lectin"/>
    <property type="match status" value="1"/>
</dbReference>
<reference evidence="4 5" key="1">
    <citation type="submission" date="2019-01" db="EMBL/GenBank/DDBJ databases">
        <title>Genome sequencing of strain DFW100M-13.</title>
        <authorList>
            <person name="Heo J."/>
            <person name="Kim S.-J."/>
            <person name="Kim J.-S."/>
            <person name="Hong S.-B."/>
            <person name="Kwon S.-W."/>
        </authorList>
    </citation>
    <scope>NUCLEOTIDE SEQUENCE [LARGE SCALE GENOMIC DNA]</scope>
    <source>
        <strain evidence="4 5">DFW100M-13</strain>
    </source>
</reference>